<dbReference type="Pfam" id="PF01909">
    <property type="entry name" value="NTP_transf_2"/>
    <property type="match status" value="1"/>
</dbReference>
<dbReference type="Gene3D" id="3.30.460.10">
    <property type="entry name" value="Beta Polymerase, domain 2"/>
    <property type="match status" value="1"/>
</dbReference>
<evidence type="ECO:0000313" key="3">
    <source>
        <dbReference type="Proteomes" id="UP000623608"/>
    </source>
</evidence>
<dbReference type="RefSeq" id="WP_203805356.1">
    <property type="nucleotide sequence ID" value="NZ_BOMY01000020.1"/>
</dbReference>
<dbReference type="EMBL" id="BOMY01000020">
    <property type="protein sequence ID" value="GIF20072.1"/>
    <property type="molecule type" value="Genomic_DNA"/>
</dbReference>
<dbReference type="InterPro" id="IPR043519">
    <property type="entry name" value="NT_sf"/>
</dbReference>
<sequence length="222" mass="24287">MDLTFGSDVLGAVLTGSRARGTATDHSDLDLVVVVAEQSTPWRHDVRTAALDQVTCTVEALADTSTTWQRYAYRGAQVLLDRLDGQITALVERQATPTAAEAAEWARAGLDAYVNQLYRAVKSRRDGFPEAARLDEMESIPWLLATVFALHGRLRPYNKYLDWELATYPLSPFWTAELQPAKVAGGALRLFPAVAELARERGHGDVLDAWGFDLALISSAAG</sequence>
<dbReference type="GO" id="GO:0016779">
    <property type="term" value="F:nucleotidyltransferase activity"/>
    <property type="evidence" value="ECO:0007669"/>
    <property type="project" value="InterPro"/>
</dbReference>
<name>A0A919NLL0_9ACTN</name>
<comment type="caution">
    <text evidence="2">The sequence shown here is derived from an EMBL/GenBank/DDBJ whole genome shotgun (WGS) entry which is preliminary data.</text>
</comment>
<dbReference type="CDD" id="cd05403">
    <property type="entry name" value="NT_KNTase_like"/>
    <property type="match status" value="1"/>
</dbReference>
<evidence type="ECO:0000259" key="1">
    <source>
        <dbReference type="Pfam" id="PF01909"/>
    </source>
</evidence>
<proteinExistence type="predicted"/>
<dbReference type="InterPro" id="IPR002934">
    <property type="entry name" value="Polymerase_NTP_transf_dom"/>
</dbReference>
<accession>A0A919NLL0</accession>
<keyword evidence="3" id="KW-1185">Reference proteome</keyword>
<evidence type="ECO:0000313" key="2">
    <source>
        <dbReference type="EMBL" id="GIF20072.1"/>
    </source>
</evidence>
<dbReference type="SUPFAM" id="SSF81301">
    <property type="entry name" value="Nucleotidyltransferase"/>
    <property type="match status" value="1"/>
</dbReference>
<reference evidence="2" key="1">
    <citation type="submission" date="2021-01" db="EMBL/GenBank/DDBJ databases">
        <title>Whole genome shotgun sequence of Actinoplanes tereljensis NBRC 105297.</title>
        <authorList>
            <person name="Komaki H."/>
            <person name="Tamura T."/>
        </authorList>
    </citation>
    <scope>NUCLEOTIDE SEQUENCE</scope>
    <source>
        <strain evidence="2">NBRC 105297</strain>
    </source>
</reference>
<dbReference type="AlphaFoldDB" id="A0A919NLL0"/>
<feature type="domain" description="Polymerase nucleotidyl transferase" evidence="1">
    <location>
        <begin position="9"/>
        <end position="88"/>
    </location>
</feature>
<dbReference type="Proteomes" id="UP000623608">
    <property type="component" value="Unassembled WGS sequence"/>
</dbReference>
<organism evidence="2 3">
    <name type="scientific">Paractinoplanes tereljensis</name>
    <dbReference type="NCBI Taxonomy" id="571912"/>
    <lineage>
        <taxon>Bacteria</taxon>
        <taxon>Bacillati</taxon>
        <taxon>Actinomycetota</taxon>
        <taxon>Actinomycetes</taxon>
        <taxon>Micromonosporales</taxon>
        <taxon>Micromonosporaceae</taxon>
        <taxon>Paractinoplanes</taxon>
    </lineage>
</organism>
<protein>
    <recommendedName>
        <fullName evidence="1">Polymerase nucleotidyl transferase domain-containing protein</fullName>
    </recommendedName>
</protein>
<gene>
    <name evidence="2" type="ORF">Ate02nite_28020</name>
</gene>